<accession>A0AAP6BJ36</accession>
<evidence type="ECO:0000313" key="1">
    <source>
        <dbReference type="EMBL" id="MDX2965670.1"/>
    </source>
</evidence>
<proteinExistence type="predicted"/>
<protein>
    <submittedName>
        <fullName evidence="1">Uncharacterized protein</fullName>
    </submittedName>
</protein>
<evidence type="ECO:0000313" key="2">
    <source>
        <dbReference type="EMBL" id="MDX3024828.1"/>
    </source>
</evidence>
<dbReference type="RefSeq" id="WP_010352124.1">
    <property type="nucleotide sequence ID" value="NZ_CP122369.1"/>
</dbReference>
<keyword evidence="3" id="KW-1185">Reference proteome</keyword>
<dbReference type="AlphaFoldDB" id="A0AAP6BJ36"/>
<dbReference type="EMBL" id="JARAWC010000044">
    <property type="protein sequence ID" value="MDX2965670.1"/>
    <property type="molecule type" value="Genomic_DNA"/>
</dbReference>
<dbReference type="Proteomes" id="UP001282288">
    <property type="component" value="Unassembled WGS sequence"/>
</dbReference>
<comment type="caution">
    <text evidence="1">The sequence shown here is derived from an EMBL/GenBank/DDBJ whole genome shotgun (WGS) entry which is preliminary data.</text>
</comment>
<evidence type="ECO:0000313" key="3">
    <source>
        <dbReference type="Proteomes" id="UP001272987"/>
    </source>
</evidence>
<dbReference type="NCBIfam" id="NF045478">
    <property type="entry name" value="XF1762_fam"/>
    <property type="match status" value="1"/>
</dbReference>
<gene>
    <name evidence="1" type="ORF">PV399_39055</name>
    <name evidence="2" type="ORF">PV666_44235</name>
</gene>
<evidence type="ECO:0000313" key="4">
    <source>
        <dbReference type="Proteomes" id="UP001282288"/>
    </source>
</evidence>
<dbReference type="InterPro" id="IPR053780">
    <property type="entry name" value="Gp66-like"/>
</dbReference>
<dbReference type="GeneID" id="69812408"/>
<name>A0AAP6BJ36_9ACTN</name>
<reference evidence="1 3" key="1">
    <citation type="journal article" date="2023" name="Microb. Genom.">
        <title>Mesoterricola silvestris gen. nov., sp. nov., Mesoterricola sediminis sp. nov., Geothrix oryzae sp. nov., Geothrix edaphica sp. nov., Geothrix rubra sp. nov., and Geothrix limicola sp. nov., six novel members of Acidobacteriota isolated from soils.</title>
        <authorList>
            <person name="Weisberg A.J."/>
            <person name="Pearce E."/>
            <person name="Kramer C.G."/>
            <person name="Chang J.H."/>
            <person name="Clarke C.R."/>
        </authorList>
    </citation>
    <scope>NUCLEOTIDE SEQUENCE</scope>
    <source>
        <strain evidence="2 3">NB05-1H</strain>
        <strain evidence="1">NRRL_B-16521</strain>
    </source>
</reference>
<sequence length="162" mass="17901">MNETRLHLVPVRSREAKDFVRTWHRHHPPPPGQIFAVGAADDTGTLRAVAIVGRPVARHLDDGTTLEVTRTAGDGARNANSLLYAASWRAAKALGYRRLITYTQEGESGASLRGAGWHLIAQRPPRAGWDTPSRPRTGHGNDHITRLLWEAPLSTRAVRRRA</sequence>
<dbReference type="EMBL" id="JARAWP010000039">
    <property type="protein sequence ID" value="MDX3024828.1"/>
    <property type="molecule type" value="Genomic_DNA"/>
</dbReference>
<organism evidence="1 4">
    <name type="scientific">Streptomyces acidiscabies</name>
    <dbReference type="NCBI Taxonomy" id="42234"/>
    <lineage>
        <taxon>Bacteria</taxon>
        <taxon>Bacillati</taxon>
        <taxon>Actinomycetota</taxon>
        <taxon>Actinomycetes</taxon>
        <taxon>Kitasatosporales</taxon>
        <taxon>Streptomycetaceae</taxon>
        <taxon>Streptomyces</taxon>
    </lineage>
</organism>
<dbReference type="Proteomes" id="UP001272987">
    <property type="component" value="Unassembled WGS sequence"/>
</dbReference>